<dbReference type="InterPro" id="IPR045063">
    <property type="entry name" value="Dynamin_N"/>
</dbReference>
<dbReference type="Pfam" id="PF00350">
    <property type="entry name" value="Dynamin_N"/>
    <property type="match status" value="1"/>
</dbReference>
<gene>
    <name evidence="2" type="ORF">POPTR_002G053332</name>
</gene>
<dbReference type="STRING" id="3694.A0A3N7FHM2"/>
<reference evidence="2 3" key="1">
    <citation type="journal article" date="2006" name="Science">
        <title>The genome of black cottonwood, Populus trichocarpa (Torr. &amp; Gray).</title>
        <authorList>
            <person name="Tuskan G.A."/>
            <person name="Difazio S."/>
            <person name="Jansson S."/>
            <person name="Bohlmann J."/>
            <person name="Grigoriev I."/>
            <person name="Hellsten U."/>
            <person name="Putnam N."/>
            <person name="Ralph S."/>
            <person name="Rombauts S."/>
            <person name="Salamov A."/>
            <person name="Schein J."/>
            <person name="Sterck L."/>
            <person name="Aerts A."/>
            <person name="Bhalerao R.R."/>
            <person name="Bhalerao R.P."/>
            <person name="Blaudez D."/>
            <person name="Boerjan W."/>
            <person name="Brun A."/>
            <person name="Brunner A."/>
            <person name="Busov V."/>
            <person name="Campbell M."/>
            <person name="Carlson J."/>
            <person name="Chalot M."/>
            <person name="Chapman J."/>
            <person name="Chen G.L."/>
            <person name="Cooper D."/>
            <person name="Coutinho P.M."/>
            <person name="Couturier J."/>
            <person name="Covert S."/>
            <person name="Cronk Q."/>
            <person name="Cunningham R."/>
            <person name="Davis J."/>
            <person name="Degroeve S."/>
            <person name="Dejardin A."/>
            <person name="Depamphilis C."/>
            <person name="Detter J."/>
            <person name="Dirks B."/>
            <person name="Dubchak I."/>
            <person name="Duplessis S."/>
            <person name="Ehlting J."/>
            <person name="Ellis B."/>
            <person name="Gendler K."/>
            <person name="Goodstein D."/>
            <person name="Gribskov M."/>
            <person name="Grimwood J."/>
            <person name="Groover A."/>
            <person name="Gunter L."/>
            <person name="Hamberger B."/>
            <person name="Heinze B."/>
            <person name="Helariutta Y."/>
            <person name="Henrissat B."/>
            <person name="Holligan D."/>
            <person name="Holt R."/>
            <person name="Huang W."/>
            <person name="Islam-Faridi N."/>
            <person name="Jones S."/>
            <person name="Jones-Rhoades M."/>
            <person name="Jorgensen R."/>
            <person name="Joshi C."/>
            <person name="Kangasjarvi J."/>
            <person name="Karlsson J."/>
            <person name="Kelleher C."/>
            <person name="Kirkpatrick R."/>
            <person name="Kirst M."/>
            <person name="Kohler A."/>
            <person name="Kalluri U."/>
            <person name="Larimer F."/>
            <person name="Leebens-Mack J."/>
            <person name="Leple J.C."/>
            <person name="Locascio P."/>
            <person name="Lou Y."/>
            <person name="Lucas S."/>
            <person name="Martin F."/>
            <person name="Montanini B."/>
            <person name="Napoli C."/>
            <person name="Nelson D.R."/>
            <person name="Nelson C."/>
            <person name="Nieminen K."/>
            <person name="Nilsson O."/>
            <person name="Pereda V."/>
            <person name="Peter G."/>
            <person name="Philippe R."/>
            <person name="Pilate G."/>
            <person name="Poliakov A."/>
            <person name="Razumovskaya J."/>
            <person name="Richardson P."/>
            <person name="Rinaldi C."/>
            <person name="Ritland K."/>
            <person name="Rouze P."/>
            <person name="Ryaboy D."/>
            <person name="Schmutz J."/>
            <person name="Schrader J."/>
            <person name="Segerman B."/>
            <person name="Shin H."/>
            <person name="Siddiqui A."/>
            <person name="Sterky F."/>
            <person name="Terry A."/>
            <person name="Tsai C.J."/>
            <person name="Uberbacher E."/>
            <person name="Unneberg P."/>
            <person name="Vahala J."/>
            <person name="Wall K."/>
            <person name="Wessler S."/>
            <person name="Yang G."/>
            <person name="Yin T."/>
            <person name="Douglas C."/>
            <person name="Marra M."/>
            <person name="Sandberg G."/>
            <person name="Van de Peer Y."/>
            <person name="Rokhsar D."/>
        </authorList>
    </citation>
    <scope>NUCLEOTIDE SEQUENCE [LARGE SCALE GENOMIC DNA]</scope>
    <source>
        <strain evidence="3">cv. Nisqually</strain>
    </source>
</reference>
<keyword evidence="3" id="KW-1185">Reference proteome</keyword>
<accession>A0A3N7FHM2</accession>
<dbReference type="InterPro" id="IPR051943">
    <property type="entry name" value="TRAFAC_Dynamin-like_GTPase"/>
</dbReference>
<dbReference type="Proteomes" id="UP000006729">
    <property type="component" value="Chromosome 2"/>
</dbReference>
<dbReference type="PANTHER" id="PTHR43681">
    <property type="entry name" value="TRANSMEMBRANE GTPASE FZO"/>
    <property type="match status" value="1"/>
</dbReference>
<dbReference type="EMBL" id="CM009291">
    <property type="protein sequence ID" value="RQO86551.1"/>
    <property type="molecule type" value="Genomic_DNA"/>
</dbReference>
<evidence type="ECO:0000313" key="3">
    <source>
        <dbReference type="Proteomes" id="UP000006729"/>
    </source>
</evidence>
<dbReference type="Gene3D" id="3.40.50.300">
    <property type="entry name" value="P-loop containing nucleotide triphosphate hydrolases"/>
    <property type="match status" value="1"/>
</dbReference>
<dbReference type="InterPro" id="IPR027417">
    <property type="entry name" value="P-loop_NTPase"/>
</dbReference>
<dbReference type="SUPFAM" id="SSF52540">
    <property type="entry name" value="P-loop containing nucleoside triphosphate hydrolases"/>
    <property type="match status" value="1"/>
</dbReference>
<name>A0A3N7FHM2_POPTR</name>
<organism evidence="2 3">
    <name type="scientific">Populus trichocarpa</name>
    <name type="common">Western balsam poplar</name>
    <name type="synonym">Populus balsamifera subsp. trichocarpa</name>
    <dbReference type="NCBI Taxonomy" id="3694"/>
    <lineage>
        <taxon>Eukaryota</taxon>
        <taxon>Viridiplantae</taxon>
        <taxon>Streptophyta</taxon>
        <taxon>Embryophyta</taxon>
        <taxon>Tracheophyta</taxon>
        <taxon>Spermatophyta</taxon>
        <taxon>Magnoliopsida</taxon>
        <taxon>eudicotyledons</taxon>
        <taxon>Gunneridae</taxon>
        <taxon>Pentapetalae</taxon>
        <taxon>rosids</taxon>
        <taxon>fabids</taxon>
        <taxon>Malpighiales</taxon>
        <taxon>Salicaceae</taxon>
        <taxon>Saliceae</taxon>
        <taxon>Populus</taxon>
    </lineage>
</organism>
<protein>
    <recommendedName>
        <fullName evidence="1">Dynamin N-terminal domain-containing protein</fullName>
    </recommendedName>
</protein>
<dbReference type="InParanoid" id="A0A3N7FHM2"/>
<evidence type="ECO:0000313" key="2">
    <source>
        <dbReference type="EMBL" id="RQO86551.1"/>
    </source>
</evidence>
<proteinExistence type="predicted"/>
<dbReference type="AlphaFoldDB" id="A0A3N7FHM2"/>
<dbReference type="PANTHER" id="PTHR43681:SF1">
    <property type="entry name" value="SARCALUMENIN"/>
    <property type="match status" value="1"/>
</dbReference>
<evidence type="ECO:0000259" key="1">
    <source>
        <dbReference type="Pfam" id="PF00350"/>
    </source>
</evidence>
<feature type="domain" description="Dynamin N-terminal" evidence="1">
    <location>
        <begin position="18"/>
        <end position="84"/>
    </location>
</feature>
<sequence length="254" mass="29054">MFYINSYLGHLVYVKMQGSKMNIVDTPGTNVILQRQQCLTEEFVPHADLLLFVISADKPLTESEVAFLRYIQQWKKKVIFMLNKAGLYQNSSELEEAILFIKENTRKLLNTDDMILYPISARSALEAKLSASSHTGKEYSELLVSESHLKFTGFYELEQFLYSFLDVSTTTGMERTRLKLETPIVIAERLLSACETLVNQDCQYAKQDLTSATEIIDCVKECATQLENESISWRRKTMLRGKVCHNAGHLKDSK</sequence>